<reference evidence="2" key="2">
    <citation type="submission" date="2021-09" db="EMBL/GenBank/DDBJ databases">
        <authorList>
            <person name="Jia N."/>
            <person name="Wang J."/>
            <person name="Shi W."/>
            <person name="Du L."/>
            <person name="Sun Y."/>
            <person name="Zhan W."/>
            <person name="Jiang J."/>
            <person name="Wang Q."/>
            <person name="Zhang B."/>
            <person name="Ji P."/>
            <person name="Sakyi L.B."/>
            <person name="Cui X."/>
            <person name="Yuan T."/>
            <person name="Jiang B."/>
            <person name="Yang W."/>
            <person name="Lam T.T.-Y."/>
            <person name="Chang Q."/>
            <person name="Ding S."/>
            <person name="Wang X."/>
            <person name="Zhu J."/>
            <person name="Ruan X."/>
            <person name="Zhao L."/>
            <person name="Wei J."/>
            <person name="Que T."/>
            <person name="Du C."/>
            <person name="Cheng J."/>
            <person name="Dai P."/>
            <person name="Han X."/>
            <person name="Huang E."/>
            <person name="Gao Y."/>
            <person name="Liu J."/>
            <person name="Shao H."/>
            <person name="Ye R."/>
            <person name="Li L."/>
            <person name="Wei W."/>
            <person name="Wang X."/>
            <person name="Wang C."/>
            <person name="Huo Q."/>
            <person name="Li W."/>
            <person name="Guo W."/>
            <person name="Chen H."/>
            <person name="Chen S."/>
            <person name="Zhou L."/>
            <person name="Zhou L."/>
            <person name="Ni X."/>
            <person name="Tian J."/>
            <person name="Zhou Y."/>
            <person name="Sheng Y."/>
            <person name="Liu T."/>
            <person name="Pan Y."/>
            <person name="Xia L."/>
            <person name="Li J."/>
            <person name="Zhao F."/>
            <person name="Cao W."/>
        </authorList>
    </citation>
    <scope>NUCLEOTIDE SEQUENCE</scope>
    <source>
        <strain evidence="2">Rsan-2018</strain>
        <tissue evidence="2">Larvae</tissue>
    </source>
</reference>
<dbReference type="InterPro" id="IPR032675">
    <property type="entry name" value="LRR_dom_sf"/>
</dbReference>
<comment type="caution">
    <text evidence="2">The sequence shown here is derived from an EMBL/GenBank/DDBJ whole genome shotgun (WGS) entry which is preliminary data.</text>
</comment>
<dbReference type="OMA" id="LRIHKMR"/>
<dbReference type="AlphaFoldDB" id="A0A9D4SRZ1"/>
<evidence type="ECO:0000256" key="1">
    <source>
        <dbReference type="ARBA" id="ARBA00022737"/>
    </source>
</evidence>
<dbReference type="Gene3D" id="3.80.10.10">
    <property type="entry name" value="Ribonuclease Inhibitor"/>
    <property type="match status" value="2"/>
</dbReference>
<evidence type="ECO:0000313" key="2">
    <source>
        <dbReference type="EMBL" id="KAH7944514.1"/>
    </source>
</evidence>
<keyword evidence="3" id="KW-1185">Reference proteome</keyword>
<organism evidence="2 3">
    <name type="scientific">Rhipicephalus sanguineus</name>
    <name type="common">Brown dog tick</name>
    <name type="synonym">Ixodes sanguineus</name>
    <dbReference type="NCBI Taxonomy" id="34632"/>
    <lineage>
        <taxon>Eukaryota</taxon>
        <taxon>Metazoa</taxon>
        <taxon>Ecdysozoa</taxon>
        <taxon>Arthropoda</taxon>
        <taxon>Chelicerata</taxon>
        <taxon>Arachnida</taxon>
        <taxon>Acari</taxon>
        <taxon>Parasitiformes</taxon>
        <taxon>Ixodida</taxon>
        <taxon>Ixodoidea</taxon>
        <taxon>Ixodidae</taxon>
        <taxon>Rhipicephalinae</taxon>
        <taxon>Rhipicephalus</taxon>
        <taxon>Rhipicephalus</taxon>
    </lineage>
</organism>
<dbReference type="OrthoDB" id="6494715at2759"/>
<accession>A0A9D4SRZ1</accession>
<reference evidence="2" key="1">
    <citation type="journal article" date="2020" name="Cell">
        <title>Large-Scale Comparative Analyses of Tick Genomes Elucidate Their Genetic Diversity and Vector Capacities.</title>
        <authorList>
            <consortium name="Tick Genome and Microbiome Consortium (TIGMIC)"/>
            <person name="Jia N."/>
            <person name="Wang J."/>
            <person name="Shi W."/>
            <person name="Du L."/>
            <person name="Sun Y."/>
            <person name="Zhan W."/>
            <person name="Jiang J.F."/>
            <person name="Wang Q."/>
            <person name="Zhang B."/>
            <person name="Ji P."/>
            <person name="Bell-Sakyi L."/>
            <person name="Cui X.M."/>
            <person name="Yuan T.T."/>
            <person name="Jiang B.G."/>
            <person name="Yang W.F."/>
            <person name="Lam T.T."/>
            <person name="Chang Q.C."/>
            <person name="Ding S.J."/>
            <person name="Wang X.J."/>
            <person name="Zhu J.G."/>
            <person name="Ruan X.D."/>
            <person name="Zhao L."/>
            <person name="Wei J.T."/>
            <person name="Ye R.Z."/>
            <person name="Que T.C."/>
            <person name="Du C.H."/>
            <person name="Zhou Y.H."/>
            <person name="Cheng J.X."/>
            <person name="Dai P.F."/>
            <person name="Guo W.B."/>
            <person name="Han X.H."/>
            <person name="Huang E.J."/>
            <person name="Li L.F."/>
            <person name="Wei W."/>
            <person name="Gao Y.C."/>
            <person name="Liu J.Z."/>
            <person name="Shao H.Z."/>
            <person name="Wang X."/>
            <person name="Wang C.C."/>
            <person name="Yang T.C."/>
            <person name="Huo Q.B."/>
            <person name="Li W."/>
            <person name="Chen H.Y."/>
            <person name="Chen S.E."/>
            <person name="Zhou L.G."/>
            <person name="Ni X.B."/>
            <person name="Tian J.H."/>
            <person name="Sheng Y."/>
            <person name="Liu T."/>
            <person name="Pan Y.S."/>
            <person name="Xia L.Y."/>
            <person name="Li J."/>
            <person name="Zhao F."/>
            <person name="Cao W.C."/>
        </authorList>
    </citation>
    <scope>NUCLEOTIDE SEQUENCE</scope>
    <source>
        <strain evidence="2">Rsan-2018</strain>
    </source>
</reference>
<dbReference type="VEuPathDB" id="VectorBase:RSAN_042725"/>
<gene>
    <name evidence="2" type="ORF">HPB52_020708</name>
</gene>
<dbReference type="SUPFAM" id="SSF52047">
    <property type="entry name" value="RNI-like"/>
    <property type="match status" value="1"/>
</dbReference>
<dbReference type="PANTHER" id="PTHR24111:SF0">
    <property type="entry name" value="LEUCINE-RICH REPEAT-CONTAINING PROTEIN"/>
    <property type="match status" value="1"/>
</dbReference>
<dbReference type="InterPro" id="IPR052201">
    <property type="entry name" value="LRR-containing_regulator"/>
</dbReference>
<keyword evidence="1" id="KW-0677">Repeat</keyword>
<proteinExistence type="predicted"/>
<sequence>MGKSLSRHCLSSRRERPPSVLSVDEDIVGPCTGTAEPDCPCVIFKKLEALNNRLRSVRLELVEVLPGQLSLSWYESPWESSKLEPAATSQYDPRKSPALGNVRAHLAAAGDDTAQVTAKEIEERTRALTLVQDVLTTHRCVIAVEVNGRTFGGHEELIRDAITSAGSSLRAFRVRDVYRVSQRLVDDLSEAVGSLSQLQELAWTHDKLQKPLSGRLLTLLRTSTLTSLDLTEVHMPFPHAEKLFGTLKKNSSLRKLTLSACLVISDPDETSGLLRDYLSGGHCDHLLSLTVRKSCTSHPPSLSAIVDGVCDNRSLQDLSVAGFFLGRWNFAVVAKLLSENQTLRRLTLIGTSWFEVFQGSFKSREHWKKRESEAPNGFPRCLRALADHRSLEQLTVDVSTFTVQQCFAFCEAVRANEALNTVTLARVRNEDVGAFCDAVRKTGTEQRIRLDHGYVLKEGCCDDVVEYPALIKNVVLDRNNFREPQMINEALRSLPRFGQVNSLSLSVVISQELFGVVASFLEATTSLRRLDLSLPTSEPGSREALLRVLARNRSIRTLRIHKMRFSDPEIQLLATTVSDSSTLCEFGFFVEDNDRVTLKAFLCALEPWFSCNYSMLELSHSPVDDCPQYLSVERVPRRNMALAVRASHYVMGVNASKRCARALELVSNGQGVVRTVAGFASVDEMTAAGLVQQALERLADMTTFMKAAGVVRQNLICHPVSGEDLRGGARLQLDRLDADSWRHVRRYIRLADILDSDFHPPL</sequence>
<dbReference type="PANTHER" id="PTHR24111">
    <property type="entry name" value="LEUCINE-RICH REPEAT-CONTAINING PROTEIN 34"/>
    <property type="match status" value="1"/>
</dbReference>
<evidence type="ECO:0008006" key="4">
    <source>
        <dbReference type="Google" id="ProtNLM"/>
    </source>
</evidence>
<protein>
    <recommendedName>
        <fullName evidence="4">Ran gtpase-activating protein</fullName>
    </recommendedName>
</protein>
<name>A0A9D4SRZ1_RHISA</name>
<dbReference type="EMBL" id="JABSTV010001253">
    <property type="protein sequence ID" value="KAH7944514.1"/>
    <property type="molecule type" value="Genomic_DNA"/>
</dbReference>
<dbReference type="Proteomes" id="UP000821837">
    <property type="component" value="Unassembled WGS sequence"/>
</dbReference>
<evidence type="ECO:0000313" key="3">
    <source>
        <dbReference type="Proteomes" id="UP000821837"/>
    </source>
</evidence>